<dbReference type="AlphaFoldDB" id="A0A226DS87"/>
<keyword evidence="3" id="KW-1185">Reference proteome</keyword>
<evidence type="ECO:0000313" key="2">
    <source>
        <dbReference type="EMBL" id="OXA47537.1"/>
    </source>
</evidence>
<dbReference type="SUPFAM" id="SSF57095">
    <property type="entry name" value="Scorpion toxin-like"/>
    <property type="match status" value="1"/>
</dbReference>
<dbReference type="EMBL" id="LNIX01000013">
    <property type="protein sequence ID" value="OXA47537.1"/>
    <property type="molecule type" value="Genomic_DNA"/>
</dbReference>
<evidence type="ECO:0000256" key="1">
    <source>
        <dbReference type="SAM" id="SignalP"/>
    </source>
</evidence>
<proteinExistence type="predicted"/>
<organism evidence="2 3">
    <name type="scientific">Folsomia candida</name>
    <name type="common">Springtail</name>
    <dbReference type="NCBI Taxonomy" id="158441"/>
    <lineage>
        <taxon>Eukaryota</taxon>
        <taxon>Metazoa</taxon>
        <taxon>Ecdysozoa</taxon>
        <taxon>Arthropoda</taxon>
        <taxon>Hexapoda</taxon>
        <taxon>Collembola</taxon>
        <taxon>Entomobryomorpha</taxon>
        <taxon>Isotomoidea</taxon>
        <taxon>Isotomidae</taxon>
        <taxon>Proisotominae</taxon>
        <taxon>Folsomia</taxon>
    </lineage>
</organism>
<evidence type="ECO:0000313" key="3">
    <source>
        <dbReference type="Proteomes" id="UP000198287"/>
    </source>
</evidence>
<reference evidence="2 3" key="1">
    <citation type="submission" date="2015-12" db="EMBL/GenBank/DDBJ databases">
        <title>The genome of Folsomia candida.</title>
        <authorList>
            <person name="Faddeeva A."/>
            <person name="Derks M.F."/>
            <person name="Anvar Y."/>
            <person name="Smit S."/>
            <person name="Van Straalen N."/>
            <person name="Roelofs D."/>
        </authorList>
    </citation>
    <scope>NUCLEOTIDE SEQUENCE [LARGE SCALE GENOMIC DNA]</scope>
    <source>
        <strain evidence="2 3">VU population</strain>
        <tissue evidence="2">Whole body</tissue>
    </source>
</reference>
<keyword evidence="1" id="KW-0732">Signal</keyword>
<dbReference type="Proteomes" id="UP000198287">
    <property type="component" value="Unassembled WGS sequence"/>
</dbReference>
<gene>
    <name evidence="2" type="ORF">Fcan01_17824</name>
</gene>
<feature type="chain" id="PRO_5012782037" evidence="1">
    <location>
        <begin position="21"/>
        <end position="132"/>
    </location>
</feature>
<accession>A0A226DS87</accession>
<name>A0A226DS87_FOLCA</name>
<comment type="caution">
    <text evidence="2">The sequence shown here is derived from an EMBL/GenBank/DDBJ whole genome shotgun (WGS) entry which is preliminary data.</text>
</comment>
<protein>
    <submittedName>
        <fullName evidence="2">Tenascin-R</fullName>
    </submittedName>
</protein>
<sequence>MLFFWIYSLLVISTLSTVHSQGNTIPGIVCVGPKQGDRCREECTKAHPGTMGVCQNGVCICSSDPLDIKCGGDGSLIGIRCPDVSACRRRCCREGKTGGRCKWHQADKYLSGLHVEIREHDAYSSLLLKRDT</sequence>
<dbReference type="InterPro" id="IPR036574">
    <property type="entry name" value="Scorpion_toxin-like_sf"/>
</dbReference>
<feature type="signal peptide" evidence="1">
    <location>
        <begin position="1"/>
        <end position="20"/>
    </location>
</feature>